<dbReference type="SUPFAM" id="SSF49313">
    <property type="entry name" value="Cadherin-like"/>
    <property type="match status" value="8"/>
</dbReference>
<evidence type="ECO:0000313" key="8">
    <source>
        <dbReference type="Proteomes" id="UP001174909"/>
    </source>
</evidence>
<feature type="transmembrane region" description="Helical" evidence="4">
    <location>
        <begin position="508"/>
        <end position="532"/>
    </location>
</feature>
<feature type="transmembrane region" description="Helical" evidence="4">
    <location>
        <begin position="1136"/>
        <end position="1158"/>
    </location>
</feature>
<dbReference type="PANTHER" id="PTHR24026:SF126">
    <property type="entry name" value="PROTOCADHERIN FAT 4"/>
    <property type="match status" value="1"/>
</dbReference>
<proteinExistence type="predicted"/>
<dbReference type="AlphaFoldDB" id="A0AA35R5M1"/>
<evidence type="ECO:0000256" key="2">
    <source>
        <dbReference type="ARBA" id="ARBA00022989"/>
    </source>
</evidence>
<keyword evidence="3" id="KW-0106">Calcium</keyword>
<evidence type="ECO:0000313" key="7">
    <source>
        <dbReference type="EMBL" id="CAI8004044.1"/>
    </source>
</evidence>
<feature type="domain" description="Cadherin" evidence="6">
    <location>
        <begin position="815"/>
        <end position="926"/>
    </location>
</feature>
<organism evidence="7 8">
    <name type="scientific">Geodia barretti</name>
    <name type="common">Barrett's horny sponge</name>
    <dbReference type="NCBI Taxonomy" id="519541"/>
    <lineage>
        <taxon>Eukaryota</taxon>
        <taxon>Metazoa</taxon>
        <taxon>Porifera</taxon>
        <taxon>Demospongiae</taxon>
        <taxon>Heteroscleromorpha</taxon>
        <taxon>Tetractinellida</taxon>
        <taxon>Astrophorina</taxon>
        <taxon>Geodiidae</taxon>
        <taxon>Geodia</taxon>
    </lineage>
</organism>
<protein>
    <submittedName>
        <fullName evidence="7">Protocadherin Fat 4</fullName>
    </submittedName>
</protein>
<dbReference type="GO" id="GO:0005886">
    <property type="term" value="C:plasma membrane"/>
    <property type="evidence" value="ECO:0007669"/>
    <property type="project" value="UniProtKB-SubCell"/>
</dbReference>
<keyword evidence="4" id="KW-0472">Membrane</keyword>
<evidence type="ECO:0000259" key="6">
    <source>
        <dbReference type="PROSITE" id="PS50268"/>
    </source>
</evidence>
<evidence type="ECO:0000256" key="1">
    <source>
        <dbReference type="ARBA" id="ARBA00022692"/>
    </source>
</evidence>
<gene>
    <name evidence="7" type="ORF">GBAR_LOCUS3821</name>
</gene>
<dbReference type="InterPro" id="IPR002126">
    <property type="entry name" value="Cadherin-like_dom"/>
</dbReference>
<comment type="caution">
    <text evidence="7">The sequence shown here is derived from an EMBL/GenBank/DDBJ whole genome shotgun (WGS) entry which is preliminary data.</text>
</comment>
<keyword evidence="5" id="KW-0732">Signal</keyword>
<feature type="domain" description="Cadherin" evidence="6">
    <location>
        <begin position="1034"/>
        <end position="1119"/>
    </location>
</feature>
<dbReference type="PRINTS" id="PR00205">
    <property type="entry name" value="CADHERIN"/>
</dbReference>
<evidence type="ECO:0000256" key="4">
    <source>
        <dbReference type="SAM" id="Phobius"/>
    </source>
</evidence>
<keyword evidence="8" id="KW-1185">Reference proteome</keyword>
<sequence length="1164" mass="126724">MTMLAQLVLLALAFSVSSGTPTGLHFIIDDILETTVETEVGRIECLNKLDYETGPDEYELQVTCADSSGSVSATTTVTILPDNEYLPMYSPDTLEIDISEVTAAGTILASQSPGAVEHFTVSDQDRGDDGVLKFSFSQLTDDSMAITHFGINATDGTITLTRMIDVDIDYRRSVTLEVVVCDGNRDENLCPIWIVDIVIASVNEFTPRFSQTTYTTANQEYIEDTGEGELNSIELVESLAPLQLVKVSDGQAEVLLNGSLDSEVIRAQELQVQLNCSDTGSPPRTAIATLILHVKDLDDNLPEFTEPLYESNVEETLGAGSEVVAVVCTDKDYGAGDLADIRLLNASSEVAQTFEVDPETGSITLNKSLDFDTGTQSYQFTVVCRDSADNEVTARVNLNVLPVNDEQVWFTRSQYEFSVDRLKLRGEVVGKVETTDGDLDAQQVISYSIEDNPNFSVDDNGHVVLEDFILFLEGDHFRLSVTASDGANEEASSVVLVTVDGPLSVLDIVLIIAGALLLLAIVLPIGLVYCVMKSNRAGVETSVKNPEDEEVREVGLAVLLQLVQQQNMRATISLLLVVALSTLQGPAFGEEYRTGHGRVSVTILEDTVNPDLLQRQLECLRGGFFPDFYLANEEPIPFEVRGSDFFVDLFMTRTPDAELGDEWYRVLIVCDDGDPAQPPATATVTVTISSLNEYSPYSPQNTYSISFSEETGAGQVTGSVGDGSNQYLITDEDGGADGRLTFTALDDPPSPYFSLDPATGDILLMRALDYDEEEMEQESSVQIRGCDRATPVILCPNVTVNLSLTAANDNSPQFLRREYRSSVDEGLHRATKITINVTCTDRDVGVGTYDGMEVVSSTLGLVELTDTSSGTAQLLLTGALDYDFTNNTELDIQLRCYDSDRGATQRTDNATVKIEVLPINDHSPQFTAQWYNTSVLESLPVGSLLLTAACTDQDRDTGKFQAISLHQPSDEVEQTFSIHPATGQISLTATLDYDNPATRKYVFSIECSDEGGIEVISRVAISTLPVSDEHLTFQNPVFAFTVDRFTNIDSRVGQVVAIDGDQGQVPVIIYTLESNDLFDVDGEGYIVLTDYPNRDQQSFFNLTVEARDSEGVVAAQVHITISGLLSIVEAINVGTGVAGVTVVLIIGIMVSFCTYFCVKLYRGR</sequence>
<dbReference type="EMBL" id="CASHTH010000550">
    <property type="protein sequence ID" value="CAI8004044.1"/>
    <property type="molecule type" value="Genomic_DNA"/>
</dbReference>
<keyword evidence="1 4" id="KW-0812">Transmembrane</keyword>
<feature type="transmembrane region" description="Helical" evidence="4">
    <location>
        <begin position="570"/>
        <end position="589"/>
    </location>
</feature>
<feature type="domain" description="Cadherin" evidence="6">
    <location>
        <begin position="305"/>
        <end position="410"/>
    </location>
</feature>
<dbReference type="CDD" id="cd11304">
    <property type="entry name" value="Cadherin_repeat"/>
    <property type="match status" value="8"/>
</dbReference>
<dbReference type="GO" id="GO:0005509">
    <property type="term" value="F:calcium ion binding"/>
    <property type="evidence" value="ECO:0007669"/>
    <property type="project" value="UniProtKB-UniRule"/>
</dbReference>
<dbReference type="PROSITE" id="PS50268">
    <property type="entry name" value="CADHERIN_2"/>
    <property type="match status" value="9"/>
</dbReference>
<feature type="signal peptide" evidence="5">
    <location>
        <begin position="1"/>
        <end position="19"/>
    </location>
</feature>
<feature type="domain" description="Cadherin" evidence="6">
    <location>
        <begin position="699"/>
        <end position="814"/>
    </location>
</feature>
<reference evidence="7" key="1">
    <citation type="submission" date="2023-03" db="EMBL/GenBank/DDBJ databases">
        <authorList>
            <person name="Steffen K."/>
            <person name="Cardenas P."/>
        </authorList>
    </citation>
    <scope>NUCLEOTIDE SEQUENCE</scope>
</reference>
<dbReference type="InterPro" id="IPR015919">
    <property type="entry name" value="Cadherin-like_sf"/>
</dbReference>
<accession>A0AA35R5M1</accession>
<dbReference type="GO" id="GO:0007156">
    <property type="term" value="P:homophilic cell adhesion via plasma membrane adhesion molecules"/>
    <property type="evidence" value="ECO:0007669"/>
    <property type="project" value="InterPro"/>
</dbReference>
<feature type="chain" id="PRO_5041390068" evidence="5">
    <location>
        <begin position="20"/>
        <end position="1164"/>
    </location>
</feature>
<dbReference type="Gene3D" id="2.60.40.60">
    <property type="entry name" value="Cadherins"/>
    <property type="match status" value="8"/>
</dbReference>
<name>A0AA35R5M1_GEOBA</name>
<feature type="domain" description="Cadherin" evidence="6">
    <location>
        <begin position="411"/>
        <end position="499"/>
    </location>
</feature>
<dbReference type="Pfam" id="PF00028">
    <property type="entry name" value="Cadherin"/>
    <property type="match status" value="2"/>
</dbReference>
<dbReference type="PANTHER" id="PTHR24026">
    <property type="entry name" value="FAT ATYPICAL CADHERIN-RELATED"/>
    <property type="match status" value="1"/>
</dbReference>
<evidence type="ECO:0000256" key="3">
    <source>
        <dbReference type="PROSITE-ProRule" id="PRU00043"/>
    </source>
</evidence>
<feature type="domain" description="Cadherin" evidence="6">
    <location>
        <begin position="90"/>
        <end position="209"/>
    </location>
</feature>
<feature type="domain" description="Cadherin" evidence="6">
    <location>
        <begin position="224"/>
        <end position="304"/>
    </location>
</feature>
<dbReference type="Proteomes" id="UP001174909">
    <property type="component" value="Unassembled WGS sequence"/>
</dbReference>
<keyword evidence="2 4" id="KW-1133">Transmembrane helix</keyword>
<feature type="domain" description="Cadherin" evidence="6">
    <location>
        <begin position="12"/>
        <end position="89"/>
    </location>
</feature>
<feature type="domain" description="Cadherin" evidence="6">
    <location>
        <begin position="927"/>
        <end position="1038"/>
    </location>
</feature>
<dbReference type="SMART" id="SM00112">
    <property type="entry name" value="CA"/>
    <property type="match status" value="9"/>
</dbReference>
<evidence type="ECO:0000256" key="5">
    <source>
        <dbReference type="SAM" id="SignalP"/>
    </source>
</evidence>